<keyword evidence="1 2" id="KW-0238">DNA-binding</keyword>
<name>A0A1I3IZC1_9RHOB</name>
<dbReference type="GO" id="GO:2000143">
    <property type="term" value="P:negative regulation of DNA-templated transcription initiation"/>
    <property type="evidence" value="ECO:0007669"/>
    <property type="project" value="TreeGrafter"/>
</dbReference>
<proteinExistence type="inferred from homology"/>
<dbReference type="Gene3D" id="3.40.1550.20">
    <property type="entry name" value="Transcriptional regulator MraZ domain"/>
    <property type="match status" value="1"/>
</dbReference>
<feature type="domain" description="SpoVT-AbrB" evidence="3">
    <location>
        <begin position="92"/>
        <end position="135"/>
    </location>
</feature>
<organism evidence="4 5">
    <name type="scientific">Jannaschia pohangensis</name>
    <dbReference type="NCBI Taxonomy" id="390807"/>
    <lineage>
        <taxon>Bacteria</taxon>
        <taxon>Pseudomonadati</taxon>
        <taxon>Pseudomonadota</taxon>
        <taxon>Alphaproteobacteria</taxon>
        <taxon>Rhodobacterales</taxon>
        <taxon>Roseobacteraceae</taxon>
        <taxon>Jannaschia</taxon>
    </lineage>
</organism>
<dbReference type="STRING" id="390807.SAMN04488095_1154"/>
<keyword evidence="1" id="KW-0963">Cytoplasm</keyword>
<gene>
    <name evidence="1" type="primary">mraZ</name>
    <name evidence="4" type="ORF">SAMN04488095_1154</name>
</gene>
<comment type="subunit">
    <text evidence="1">Forms oligomers.</text>
</comment>
<evidence type="ECO:0000259" key="3">
    <source>
        <dbReference type="PROSITE" id="PS51740"/>
    </source>
</evidence>
<keyword evidence="1" id="KW-0805">Transcription regulation</keyword>
<dbReference type="EMBL" id="FORA01000001">
    <property type="protein sequence ID" value="SFI53329.1"/>
    <property type="molecule type" value="Genomic_DNA"/>
</dbReference>
<evidence type="ECO:0000256" key="2">
    <source>
        <dbReference type="PROSITE-ProRule" id="PRU01076"/>
    </source>
</evidence>
<dbReference type="InterPro" id="IPR038619">
    <property type="entry name" value="MraZ_sf"/>
</dbReference>
<dbReference type="InterPro" id="IPR035642">
    <property type="entry name" value="MraZ_N"/>
</dbReference>
<protein>
    <recommendedName>
        <fullName evidence="1">Transcriptional regulator MraZ</fullName>
    </recommendedName>
</protein>
<dbReference type="PROSITE" id="PS51740">
    <property type="entry name" value="SPOVT_ABRB"/>
    <property type="match status" value="1"/>
</dbReference>
<dbReference type="InterPro" id="IPR037914">
    <property type="entry name" value="SpoVT-AbrB_sf"/>
</dbReference>
<accession>A0A1I3IZC1</accession>
<keyword evidence="5" id="KW-1185">Reference proteome</keyword>
<evidence type="ECO:0000313" key="4">
    <source>
        <dbReference type="EMBL" id="SFI53329.1"/>
    </source>
</evidence>
<reference evidence="4 5" key="1">
    <citation type="submission" date="2016-10" db="EMBL/GenBank/DDBJ databases">
        <authorList>
            <person name="de Groot N.N."/>
        </authorList>
    </citation>
    <scope>NUCLEOTIDE SEQUENCE [LARGE SCALE GENOMIC DNA]</scope>
    <source>
        <strain evidence="4 5">DSM 19073</strain>
    </source>
</reference>
<dbReference type="Proteomes" id="UP000199110">
    <property type="component" value="Unassembled WGS sequence"/>
</dbReference>
<dbReference type="AlphaFoldDB" id="A0A1I3IZC1"/>
<dbReference type="HAMAP" id="MF_01008">
    <property type="entry name" value="MraZ"/>
    <property type="match status" value="1"/>
</dbReference>
<sequence>MEQRFRGTGTHKVDAKGRVSIPADFRRVLDACDPDREPGTNPRVTLCFGDDRVPFFTCYTMDGVAEMGEMIEDMDEGDPQREALEDYFYTFAETISVDDSGRLLLNAALRAQIGVTDTLVFAGKGKTFRVHSPEAPVTATSRLRAVLSDLPEGTPVTSLLPRKRRAAE</sequence>
<dbReference type="InterPro" id="IPR007159">
    <property type="entry name" value="SpoVT-AbrB_dom"/>
</dbReference>
<comment type="subcellular location">
    <subcellularLocation>
        <location evidence="1">Cytoplasm</location>
        <location evidence="1">Nucleoid</location>
    </subcellularLocation>
</comment>
<dbReference type="SUPFAM" id="SSF89447">
    <property type="entry name" value="AbrB/MazE/MraZ-like"/>
    <property type="match status" value="1"/>
</dbReference>
<dbReference type="GO" id="GO:0009295">
    <property type="term" value="C:nucleoid"/>
    <property type="evidence" value="ECO:0007669"/>
    <property type="project" value="UniProtKB-SubCell"/>
</dbReference>
<keyword evidence="1" id="KW-0804">Transcription</keyword>
<evidence type="ECO:0000313" key="5">
    <source>
        <dbReference type="Proteomes" id="UP000199110"/>
    </source>
</evidence>
<comment type="similarity">
    <text evidence="1">Belongs to the MraZ family.</text>
</comment>
<dbReference type="PANTHER" id="PTHR34701:SF1">
    <property type="entry name" value="TRANSCRIPTIONAL REGULATOR MRAZ"/>
    <property type="match status" value="1"/>
</dbReference>
<dbReference type="PANTHER" id="PTHR34701">
    <property type="entry name" value="TRANSCRIPTIONAL REGULATOR MRAZ"/>
    <property type="match status" value="1"/>
</dbReference>
<dbReference type="GO" id="GO:0003700">
    <property type="term" value="F:DNA-binding transcription factor activity"/>
    <property type="evidence" value="ECO:0007669"/>
    <property type="project" value="UniProtKB-UniRule"/>
</dbReference>
<dbReference type="InterPro" id="IPR003444">
    <property type="entry name" value="MraZ"/>
</dbReference>
<dbReference type="CDD" id="cd16320">
    <property type="entry name" value="MraZ_N"/>
    <property type="match status" value="1"/>
</dbReference>
<dbReference type="GO" id="GO:0005737">
    <property type="term" value="C:cytoplasm"/>
    <property type="evidence" value="ECO:0007669"/>
    <property type="project" value="UniProtKB-UniRule"/>
</dbReference>
<dbReference type="GO" id="GO:0000976">
    <property type="term" value="F:transcription cis-regulatory region binding"/>
    <property type="evidence" value="ECO:0007669"/>
    <property type="project" value="TreeGrafter"/>
</dbReference>
<dbReference type="RefSeq" id="WP_092777933.1">
    <property type="nucleotide sequence ID" value="NZ_FORA01000001.1"/>
</dbReference>
<evidence type="ECO:0000256" key="1">
    <source>
        <dbReference type="HAMAP-Rule" id="MF_01008"/>
    </source>
</evidence>